<dbReference type="Proteomes" id="UP000190285">
    <property type="component" value="Unassembled WGS sequence"/>
</dbReference>
<feature type="domain" description="HD-GYP" evidence="1">
    <location>
        <begin position="120"/>
        <end position="316"/>
    </location>
</feature>
<dbReference type="InterPro" id="IPR003607">
    <property type="entry name" value="HD/PDEase_dom"/>
</dbReference>
<dbReference type="AlphaFoldDB" id="A0A1T5LAP0"/>
<dbReference type="EMBL" id="FUZT01000006">
    <property type="protein sequence ID" value="SKC73041.1"/>
    <property type="molecule type" value="Genomic_DNA"/>
</dbReference>
<dbReference type="PROSITE" id="PS51832">
    <property type="entry name" value="HD_GYP"/>
    <property type="match status" value="1"/>
</dbReference>
<dbReference type="PANTHER" id="PTHR43155:SF2">
    <property type="entry name" value="CYCLIC DI-GMP PHOSPHODIESTERASE PA4108"/>
    <property type="match status" value="1"/>
</dbReference>
<organism evidence="2 3">
    <name type="scientific">Maledivibacter halophilus</name>
    <dbReference type="NCBI Taxonomy" id="36842"/>
    <lineage>
        <taxon>Bacteria</taxon>
        <taxon>Bacillati</taxon>
        <taxon>Bacillota</taxon>
        <taxon>Clostridia</taxon>
        <taxon>Peptostreptococcales</taxon>
        <taxon>Caminicellaceae</taxon>
        <taxon>Maledivibacter</taxon>
    </lineage>
</organism>
<name>A0A1T5LAP0_9FIRM</name>
<dbReference type="InterPro" id="IPR037522">
    <property type="entry name" value="HD_GYP_dom"/>
</dbReference>
<reference evidence="2 3" key="1">
    <citation type="submission" date="2017-02" db="EMBL/GenBank/DDBJ databases">
        <authorList>
            <person name="Peterson S.W."/>
        </authorList>
    </citation>
    <scope>NUCLEOTIDE SEQUENCE [LARGE SCALE GENOMIC DNA]</scope>
    <source>
        <strain evidence="2 3">M1</strain>
    </source>
</reference>
<dbReference type="RefSeq" id="WP_170917409.1">
    <property type="nucleotide sequence ID" value="NZ_FUZT01000006.1"/>
</dbReference>
<dbReference type="CDD" id="cd00077">
    <property type="entry name" value="HDc"/>
    <property type="match status" value="1"/>
</dbReference>
<sequence>MRLVPLSVVREGVFLAQTLYNTNGKVLLVKGTKLTHRYIDKIREHGFYSIYIFDRYSEQELDDIIKPQIRRKAINTISNIYNNFTIVDSENTNKFKRKKLIGKSQSNFDEIQELAKLIVDDIFSQPKLLISLVDIKSLDTYTYNHSVNVGILALTLGIGYGLNRNDLYDLTLGCMLHDVGKIFVPNEILNKQGKLNDDEYEIIKEHCEKGYAYLRENTDLGAKVRIISLQHQERYDGSGYPQGLKGKEISISAQIASIADVYDALTSDRPYRKALSPHEAVEYFMGSGGTFFNMNMVKSFLKRIIPFPVGTVIRLSNGFIGTVEKINPNMLLRPVIKVLKYNNENISPFLCNLAKEKNIVIKNVVYDI</sequence>
<dbReference type="Gene3D" id="1.10.3210.10">
    <property type="entry name" value="Hypothetical protein af1432"/>
    <property type="match status" value="1"/>
</dbReference>
<protein>
    <submittedName>
        <fullName evidence="2">HD-GYP domain, c-di-GMP phosphodiesterase class II (Or its inactivated variant)</fullName>
    </submittedName>
</protein>
<dbReference type="PANTHER" id="PTHR43155">
    <property type="entry name" value="CYCLIC DI-GMP PHOSPHODIESTERASE PA4108-RELATED"/>
    <property type="match status" value="1"/>
</dbReference>
<evidence type="ECO:0000313" key="3">
    <source>
        <dbReference type="Proteomes" id="UP000190285"/>
    </source>
</evidence>
<evidence type="ECO:0000313" key="2">
    <source>
        <dbReference type="EMBL" id="SKC73041.1"/>
    </source>
</evidence>
<dbReference type="STRING" id="36842.SAMN02194393_02676"/>
<accession>A0A1T5LAP0</accession>
<keyword evidence="3" id="KW-1185">Reference proteome</keyword>
<dbReference type="Pfam" id="PF13487">
    <property type="entry name" value="HD_5"/>
    <property type="match status" value="1"/>
</dbReference>
<proteinExistence type="predicted"/>
<evidence type="ECO:0000259" key="1">
    <source>
        <dbReference type="PROSITE" id="PS51832"/>
    </source>
</evidence>
<dbReference type="SMART" id="SM00471">
    <property type="entry name" value="HDc"/>
    <property type="match status" value="1"/>
</dbReference>
<dbReference type="SUPFAM" id="SSF109604">
    <property type="entry name" value="HD-domain/PDEase-like"/>
    <property type="match status" value="1"/>
</dbReference>
<gene>
    <name evidence="2" type="ORF">SAMN02194393_02676</name>
</gene>